<name>A0A923MNX0_9FIRM</name>
<organism evidence="1 2">
    <name type="scientific">Dysosmobacter segnis</name>
    <dbReference type="NCBI Taxonomy" id="2763042"/>
    <lineage>
        <taxon>Bacteria</taxon>
        <taxon>Bacillati</taxon>
        <taxon>Bacillota</taxon>
        <taxon>Clostridia</taxon>
        <taxon>Eubacteriales</taxon>
        <taxon>Oscillospiraceae</taxon>
        <taxon>Dysosmobacter</taxon>
    </lineage>
</organism>
<sequence length="243" mass="27796">METIYTTAPIALPDLKRKFTENVEFVIDYDNSKFKGKILITYLSNLDIKCKLQIKDPDQALALLEEYLNIPTLVSVSDLEDLAINVLLEYQGKPNKLNIEVGDFIARNMVALERWTRRVNSLLLYTMYINQQFKPMVEEFPQDLDDGVVGINFVHLIKHELFPILIEGIHPSMITWNRTFFDDYVFAGQNLFTYFAVKENPLFLGLLCGLDEQTSELTIIPAMEAVEQACVPALKEISHVSSV</sequence>
<evidence type="ECO:0000313" key="1">
    <source>
        <dbReference type="EMBL" id="MBC5772292.1"/>
    </source>
</evidence>
<dbReference type="EMBL" id="JACOQI010000054">
    <property type="protein sequence ID" value="MBC5772292.1"/>
    <property type="molecule type" value="Genomic_DNA"/>
</dbReference>
<accession>A0A923MNX0</accession>
<evidence type="ECO:0000313" key="2">
    <source>
        <dbReference type="Proteomes" id="UP000620327"/>
    </source>
</evidence>
<reference evidence="1" key="1">
    <citation type="submission" date="2020-08" db="EMBL/GenBank/DDBJ databases">
        <title>Genome public.</title>
        <authorList>
            <person name="Liu C."/>
            <person name="Sun Q."/>
        </authorList>
    </citation>
    <scope>NUCLEOTIDE SEQUENCE</scope>
    <source>
        <strain evidence="1">BX15</strain>
    </source>
</reference>
<protein>
    <submittedName>
        <fullName evidence="1">Uncharacterized protein</fullName>
    </submittedName>
</protein>
<proteinExistence type="predicted"/>
<comment type="caution">
    <text evidence="1">The sequence shown here is derived from an EMBL/GenBank/DDBJ whole genome shotgun (WGS) entry which is preliminary data.</text>
</comment>
<gene>
    <name evidence="1" type="ORF">H8Z83_18650</name>
</gene>
<keyword evidence="2" id="KW-1185">Reference proteome</keyword>
<dbReference type="Proteomes" id="UP000620327">
    <property type="component" value="Unassembled WGS sequence"/>
</dbReference>
<dbReference type="RefSeq" id="WP_187016406.1">
    <property type="nucleotide sequence ID" value="NZ_JACOQI010000054.1"/>
</dbReference>
<dbReference type="AlphaFoldDB" id="A0A923MNX0"/>